<protein>
    <submittedName>
        <fullName evidence="4">Uncharacterized protein LOC110976061 isoform X1</fullName>
    </submittedName>
</protein>
<organism evidence="3 4">
    <name type="scientific">Acanthaster planci</name>
    <name type="common">Crown-of-thorns starfish</name>
    <dbReference type="NCBI Taxonomy" id="133434"/>
    <lineage>
        <taxon>Eukaryota</taxon>
        <taxon>Metazoa</taxon>
        <taxon>Echinodermata</taxon>
        <taxon>Eleutherozoa</taxon>
        <taxon>Asterozoa</taxon>
        <taxon>Asteroidea</taxon>
        <taxon>Valvatacea</taxon>
        <taxon>Valvatida</taxon>
        <taxon>Acanthasteridae</taxon>
        <taxon>Acanthaster</taxon>
    </lineage>
</organism>
<feature type="region of interest" description="Disordered" evidence="1">
    <location>
        <begin position="96"/>
        <end position="147"/>
    </location>
</feature>
<evidence type="ECO:0000313" key="3">
    <source>
        <dbReference type="Proteomes" id="UP000694845"/>
    </source>
</evidence>
<dbReference type="InterPro" id="IPR000210">
    <property type="entry name" value="BTB/POZ_dom"/>
</dbReference>
<feature type="region of interest" description="Disordered" evidence="1">
    <location>
        <begin position="671"/>
        <end position="711"/>
    </location>
</feature>
<dbReference type="Proteomes" id="UP000694845">
    <property type="component" value="Unplaced"/>
</dbReference>
<keyword evidence="3" id="KW-1185">Reference proteome</keyword>
<feature type="domain" description="BTB" evidence="2">
    <location>
        <begin position="249"/>
        <end position="358"/>
    </location>
</feature>
<evidence type="ECO:0000256" key="1">
    <source>
        <dbReference type="SAM" id="MobiDB-lite"/>
    </source>
</evidence>
<dbReference type="PANTHER" id="PTHR24410">
    <property type="entry name" value="HL07962P-RELATED"/>
    <property type="match status" value="1"/>
</dbReference>
<feature type="region of interest" description="Disordered" evidence="1">
    <location>
        <begin position="548"/>
        <end position="589"/>
    </location>
</feature>
<dbReference type="RefSeq" id="XP_022084716.1">
    <property type="nucleotide sequence ID" value="XM_022229024.1"/>
</dbReference>
<sequence>MFTSELNHSSADVENGSILDTCGLEGNWRLYRKISMATPRIHIIPSDDSQEYARNNPAGQNIDRTILQKRDQRAFSSGSSGDDDASMCTLSPRADDVIDDVISSPNPDGLSPRRYQGYSYSSDERSTSQFSFSPSKPRRHSDSQALGADPAFKEAILSLRDSTEGCCEDEGYSTREAGELTVNKGGGNARRWSTPYSQVYSVQEESPDLTKVKSAPISPVGRMVTRNFFENKLGLADDLKFISRMPELCDVTFLVGDRREPVCAVRAILAARSRVFHKLLYSGTVTPSSSPRRRANSMESRFARKTVSFLTRSKSNGDPDGSNSASKCPRTVLIEEFEPAVFLKLVDYCHTGCVVLNAETALGLMNAADYYGLDELRRTCVEYMHGCLDLSTVCLLLASAEKYIQYKATKTLVQRALEFVDEHGEDVLGFPAFLKLPQHVVRLVLSRDELQADELTKFRAALAWSTLHFRNTPGTSIKGAMSPFIDTIAFHLIPASDLMQEVRDSGVVPDHKIMTALAFQADPGSVDARSLSATPNRVRLSMLSLSLDDRSSTAGDTQSAAETERTELSDDEAPEYNRSNSGSLAMSPEFRRLSTVDSDDGQSGNRTDQMLETGLEDAGIIHSHHCDNDPHAICENVPDNHSYHFKSNLERPHSADELSTANSLSNFDSLSMSTSSDVTDSSSAGGSFGRADQKSSVHSMGTKSPIPGTPF</sequence>
<accession>A0A8B7XY61</accession>
<feature type="region of interest" description="Disordered" evidence="1">
    <location>
        <begin position="71"/>
        <end position="90"/>
    </location>
</feature>
<dbReference type="GeneID" id="110976061"/>
<dbReference type="PROSITE" id="PS50097">
    <property type="entry name" value="BTB"/>
    <property type="match status" value="1"/>
</dbReference>
<dbReference type="SUPFAM" id="SSF54695">
    <property type="entry name" value="POZ domain"/>
    <property type="match status" value="1"/>
</dbReference>
<dbReference type="InterPro" id="IPR011705">
    <property type="entry name" value="BACK"/>
</dbReference>
<dbReference type="SMART" id="SM00875">
    <property type="entry name" value="BACK"/>
    <property type="match status" value="1"/>
</dbReference>
<dbReference type="OrthoDB" id="6359816at2759"/>
<dbReference type="Gene3D" id="3.30.710.10">
    <property type="entry name" value="Potassium Channel Kv1.1, Chain A"/>
    <property type="match status" value="1"/>
</dbReference>
<gene>
    <name evidence="4" type="primary">LOC110976061</name>
</gene>
<dbReference type="Pfam" id="PF07707">
    <property type="entry name" value="BACK"/>
    <property type="match status" value="1"/>
</dbReference>
<evidence type="ECO:0000259" key="2">
    <source>
        <dbReference type="PROSITE" id="PS50097"/>
    </source>
</evidence>
<feature type="compositionally biased region" description="Low complexity" evidence="1">
    <location>
        <begin position="671"/>
        <end position="685"/>
    </location>
</feature>
<name>A0A8B7XY61_ACAPL</name>
<dbReference type="CDD" id="cd18507">
    <property type="entry name" value="BACK_GPRS_like"/>
    <property type="match status" value="1"/>
</dbReference>
<dbReference type="AlphaFoldDB" id="A0A8B7XY61"/>
<dbReference type="KEGG" id="aplc:110976061"/>
<dbReference type="PANTHER" id="PTHR24410:SF46">
    <property type="entry name" value="SERINE-ENRICHED PROTEIN"/>
    <property type="match status" value="1"/>
</dbReference>
<dbReference type="Pfam" id="PF00651">
    <property type="entry name" value="BTB"/>
    <property type="match status" value="2"/>
</dbReference>
<reference evidence="4" key="1">
    <citation type="submission" date="2025-08" db="UniProtKB">
        <authorList>
            <consortium name="RefSeq"/>
        </authorList>
    </citation>
    <scope>IDENTIFICATION</scope>
</reference>
<evidence type="ECO:0000313" key="4">
    <source>
        <dbReference type="RefSeq" id="XP_022084716.1"/>
    </source>
</evidence>
<dbReference type="InterPro" id="IPR051481">
    <property type="entry name" value="BTB-POZ/Galectin-3-binding"/>
</dbReference>
<dbReference type="InterPro" id="IPR011333">
    <property type="entry name" value="SKP1/BTB/POZ_sf"/>
</dbReference>
<proteinExistence type="predicted"/>
<dbReference type="SMART" id="SM00225">
    <property type="entry name" value="BTB"/>
    <property type="match status" value="1"/>
</dbReference>
<dbReference type="Gene3D" id="1.25.40.420">
    <property type="match status" value="1"/>
</dbReference>